<keyword evidence="8" id="KW-0414">Isoprene biosynthesis</keyword>
<dbReference type="GO" id="GO:0009240">
    <property type="term" value="P:isopentenyl diphosphate biosynthetic process"/>
    <property type="evidence" value="ECO:0007669"/>
    <property type="project" value="TreeGrafter"/>
</dbReference>
<sequence>MTTTHISSPTVLLVNEQDEILGTAEKLAVHESGDLHRAFSVLIFNDQGEYLLQQRAHEKYHSGGLWSNTCCGHPSHPHDTAEQAQQRLYEEMGFRTTLKPLFSFRYHAELPNGLTEHEFDHVFMGHYQGPIPFNSDEACAVRWIAPDDLAQEMRSAPHTFSVWFRMLFERLQKRS</sequence>
<evidence type="ECO:0000313" key="14">
    <source>
        <dbReference type="Proteomes" id="UP000477386"/>
    </source>
</evidence>
<evidence type="ECO:0000256" key="8">
    <source>
        <dbReference type="ARBA" id="ARBA00023229"/>
    </source>
</evidence>
<dbReference type="UniPathway" id="UPA00059">
    <property type="reaction ID" value="UER00104"/>
</dbReference>
<evidence type="ECO:0000256" key="11">
    <source>
        <dbReference type="PIRSR" id="PIRSR018427-1"/>
    </source>
</evidence>
<dbReference type="PROSITE" id="PS51462">
    <property type="entry name" value="NUDIX"/>
    <property type="match status" value="1"/>
</dbReference>
<comment type="similarity">
    <text evidence="2">Belongs to the IPP isomerase type 1 family.</text>
</comment>
<keyword evidence="4" id="KW-0963">Cytoplasm</keyword>
<dbReference type="GO" id="GO:0046872">
    <property type="term" value="F:metal ion binding"/>
    <property type="evidence" value="ECO:0007669"/>
    <property type="project" value="UniProtKB-KW"/>
</dbReference>
<dbReference type="EC" id="5.3.3.2" evidence="3 10"/>
<dbReference type="NCBIfam" id="NF002995">
    <property type="entry name" value="PRK03759.1"/>
    <property type="match status" value="1"/>
</dbReference>
<gene>
    <name evidence="13" type="primary">idi</name>
    <name evidence="13" type="ORF">GK091_04345</name>
</gene>
<dbReference type="GO" id="GO:0050992">
    <property type="term" value="P:dimethylallyl diphosphate biosynthetic process"/>
    <property type="evidence" value="ECO:0007669"/>
    <property type="project" value="UniProtKB-UniPathway"/>
</dbReference>
<dbReference type="EMBL" id="JAAGNZ010000001">
    <property type="protein sequence ID" value="NEU66101.1"/>
    <property type="molecule type" value="Genomic_DNA"/>
</dbReference>
<evidence type="ECO:0000256" key="2">
    <source>
        <dbReference type="ARBA" id="ARBA00007579"/>
    </source>
</evidence>
<dbReference type="InterPro" id="IPR015797">
    <property type="entry name" value="NUDIX_hydrolase-like_dom_sf"/>
</dbReference>
<keyword evidence="5" id="KW-0479">Metal-binding</keyword>
<dbReference type="PANTHER" id="PTHR10885">
    <property type="entry name" value="ISOPENTENYL-DIPHOSPHATE DELTA-ISOMERASE"/>
    <property type="match status" value="1"/>
</dbReference>
<evidence type="ECO:0000256" key="6">
    <source>
        <dbReference type="ARBA" id="ARBA00022842"/>
    </source>
</evidence>
<dbReference type="InterPro" id="IPR011876">
    <property type="entry name" value="IsopentenylPP_isomerase_typ1"/>
</dbReference>
<organism evidence="13 14">
    <name type="scientific">Spirosoma agri</name>
    <dbReference type="NCBI Taxonomy" id="1987381"/>
    <lineage>
        <taxon>Bacteria</taxon>
        <taxon>Pseudomonadati</taxon>
        <taxon>Bacteroidota</taxon>
        <taxon>Cytophagia</taxon>
        <taxon>Cytophagales</taxon>
        <taxon>Cytophagaceae</taxon>
        <taxon>Spirosoma</taxon>
    </lineage>
</organism>
<dbReference type="InterPro" id="IPR056375">
    <property type="entry name" value="Idi_bact"/>
</dbReference>
<keyword evidence="6" id="KW-0460">Magnesium</keyword>
<keyword evidence="9 13" id="KW-0413">Isomerase</keyword>
<evidence type="ECO:0000256" key="9">
    <source>
        <dbReference type="ARBA" id="ARBA00023235"/>
    </source>
</evidence>
<evidence type="ECO:0000256" key="3">
    <source>
        <dbReference type="ARBA" id="ARBA00012057"/>
    </source>
</evidence>
<name>A0A6M0IFF8_9BACT</name>
<dbReference type="GO" id="GO:0005737">
    <property type="term" value="C:cytoplasm"/>
    <property type="evidence" value="ECO:0007669"/>
    <property type="project" value="TreeGrafter"/>
</dbReference>
<evidence type="ECO:0000259" key="12">
    <source>
        <dbReference type="PROSITE" id="PS51462"/>
    </source>
</evidence>
<protein>
    <recommendedName>
        <fullName evidence="3 10">Isopentenyl-diphosphate delta-isomerase</fullName>
        <ecNumber evidence="3 10">5.3.3.2</ecNumber>
    </recommendedName>
</protein>
<dbReference type="PIRSF" id="PIRSF018427">
    <property type="entry name" value="Isopntndiph_ism"/>
    <property type="match status" value="1"/>
</dbReference>
<comment type="pathway">
    <text evidence="1">Isoprenoid biosynthesis; dimethylallyl diphosphate biosynthesis; dimethylallyl diphosphate from isopentenyl diphosphate: step 1/1.</text>
</comment>
<evidence type="ECO:0000256" key="5">
    <source>
        <dbReference type="ARBA" id="ARBA00022723"/>
    </source>
</evidence>
<dbReference type="CDD" id="cd02885">
    <property type="entry name" value="NUDIX_IPP_Isomerase"/>
    <property type="match status" value="1"/>
</dbReference>
<dbReference type="SUPFAM" id="SSF55811">
    <property type="entry name" value="Nudix"/>
    <property type="match status" value="1"/>
</dbReference>
<dbReference type="Gene3D" id="3.90.79.10">
    <property type="entry name" value="Nucleoside Triphosphate Pyrophosphohydrolase"/>
    <property type="match status" value="1"/>
</dbReference>
<dbReference type="Pfam" id="PF00293">
    <property type="entry name" value="NUDIX"/>
    <property type="match status" value="1"/>
</dbReference>
<evidence type="ECO:0000256" key="1">
    <source>
        <dbReference type="ARBA" id="ARBA00004826"/>
    </source>
</evidence>
<proteinExistence type="inferred from homology"/>
<keyword evidence="7" id="KW-0464">Manganese</keyword>
<dbReference type="AlphaFoldDB" id="A0A6M0IFF8"/>
<evidence type="ECO:0000313" key="13">
    <source>
        <dbReference type="EMBL" id="NEU66101.1"/>
    </source>
</evidence>
<reference evidence="13 14" key="1">
    <citation type="submission" date="2020-02" db="EMBL/GenBank/DDBJ databases">
        <title>Draft genome sequence of two Spirosoma agri KCTC 52727 and Spirosoma terrae KCTC 52035.</title>
        <authorList>
            <person name="Rojas J."/>
            <person name="Ambika Manirajan B."/>
            <person name="Ratering S."/>
            <person name="Suarez C."/>
            <person name="Schnell S."/>
        </authorList>
    </citation>
    <scope>NUCLEOTIDE SEQUENCE [LARGE SCALE GENOMIC DNA]</scope>
    <source>
        <strain evidence="13 14">KCTC 52727</strain>
    </source>
</reference>
<feature type="domain" description="Nudix hydrolase" evidence="12">
    <location>
        <begin position="34"/>
        <end position="166"/>
    </location>
</feature>
<feature type="active site" evidence="11">
    <location>
        <position position="118"/>
    </location>
</feature>
<dbReference type="HAMAP" id="MF_00202">
    <property type="entry name" value="Idi"/>
    <property type="match status" value="1"/>
</dbReference>
<dbReference type="GO" id="GO:0004452">
    <property type="term" value="F:isopentenyl-diphosphate delta-isomerase activity"/>
    <property type="evidence" value="ECO:0007669"/>
    <property type="project" value="UniProtKB-UniRule"/>
</dbReference>
<dbReference type="InterPro" id="IPR000086">
    <property type="entry name" value="NUDIX_hydrolase_dom"/>
</dbReference>
<evidence type="ECO:0000256" key="10">
    <source>
        <dbReference type="NCBIfam" id="TIGR02150"/>
    </source>
</evidence>
<dbReference type="NCBIfam" id="TIGR02150">
    <property type="entry name" value="IPP_isom_1"/>
    <property type="match status" value="1"/>
</dbReference>
<evidence type="ECO:0000256" key="4">
    <source>
        <dbReference type="ARBA" id="ARBA00022490"/>
    </source>
</evidence>
<accession>A0A6M0IFF8</accession>
<dbReference type="RefSeq" id="WP_164035383.1">
    <property type="nucleotide sequence ID" value="NZ_JAAGNZ010000001.1"/>
</dbReference>
<comment type="caution">
    <text evidence="13">The sequence shown here is derived from an EMBL/GenBank/DDBJ whole genome shotgun (WGS) entry which is preliminary data.</text>
</comment>
<dbReference type="Proteomes" id="UP000477386">
    <property type="component" value="Unassembled WGS sequence"/>
</dbReference>
<dbReference type="PANTHER" id="PTHR10885:SF0">
    <property type="entry name" value="ISOPENTENYL-DIPHOSPHATE DELTA-ISOMERASE"/>
    <property type="match status" value="1"/>
</dbReference>
<evidence type="ECO:0000256" key="7">
    <source>
        <dbReference type="ARBA" id="ARBA00023211"/>
    </source>
</evidence>
<feature type="active site" evidence="11">
    <location>
        <position position="71"/>
    </location>
</feature>
<keyword evidence="14" id="KW-1185">Reference proteome</keyword>